<evidence type="ECO:0000259" key="3">
    <source>
        <dbReference type="Pfam" id="PF08028"/>
    </source>
</evidence>
<dbReference type="PIRSF" id="PIRSF016578">
    <property type="entry name" value="HsaA"/>
    <property type="match status" value="1"/>
</dbReference>
<evidence type="ECO:0000259" key="2">
    <source>
        <dbReference type="Pfam" id="PF02771"/>
    </source>
</evidence>
<dbReference type="InterPro" id="IPR036250">
    <property type="entry name" value="AcylCo_DH-like_C"/>
</dbReference>
<dbReference type="Gene3D" id="1.10.540.10">
    <property type="entry name" value="Acyl-CoA dehydrogenase/oxidase, N-terminal domain"/>
    <property type="match status" value="1"/>
</dbReference>
<evidence type="ECO:0000313" key="5">
    <source>
        <dbReference type="Proteomes" id="UP000465031"/>
    </source>
</evidence>
<dbReference type="PANTHER" id="PTHR43884:SF25">
    <property type="entry name" value="ACYL-COA DEHYDROGENASE YDBM-RELATED"/>
    <property type="match status" value="1"/>
</dbReference>
<name>A0AAE6RJE5_9MICO</name>
<dbReference type="InterPro" id="IPR037069">
    <property type="entry name" value="AcylCoA_DH/ox_N_sf"/>
</dbReference>
<dbReference type="InterPro" id="IPR013786">
    <property type="entry name" value="AcylCoA_DH/ox_N"/>
</dbReference>
<dbReference type="InterPro" id="IPR013107">
    <property type="entry name" value="Acyl-CoA_DH_C"/>
</dbReference>
<dbReference type="Proteomes" id="UP000465031">
    <property type="component" value="Chromosome"/>
</dbReference>
<dbReference type="PANTHER" id="PTHR43884">
    <property type="entry name" value="ACYL-COA DEHYDROGENASE"/>
    <property type="match status" value="1"/>
</dbReference>
<feature type="domain" description="Acyl-CoA dehydrogenase/oxidase N-terminal" evidence="2">
    <location>
        <begin position="13"/>
        <end position="95"/>
    </location>
</feature>
<sequence>MGGVSILDDALLERFRTRAADYDEHNAFCSEDLEELRAIGYLALFVPAHLGGAGLGLEAVAAEQTRLATAAPATALAVTMHLVWTGIARALLERGDDSLRHVLTDAVAGHVFAFGNSEAGNDLVLSDSLTRAEPLPDGGYRFTGTKVFTSLAPAWTRLGVFGRDDSSAQPQLVHGFIDRESPESPVPGLEVRDDWDTLGMRATQSRSTVLDGVVVPAERMVRSLPVGPSADPFVFAVFANFELLISAVYLGIAQRALELAAAAARHRTSLRAGGRSIAEDPEVRRRLAEAAILLDGLDAPLLSAAADVDALADRGQRWFPSLAGVKIRTTEAALRIVESAVRVAGGSAYARRSELARLYRDVLAGLFHPSDDASAHAAFAALLLGPVPPRD</sequence>
<dbReference type="InterPro" id="IPR009100">
    <property type="entry name" value="AcylCoA_DH/oxidase_NM_dom_sf"/>
</dbReference>
<keyword evidence="1" id="KW-0560">Oxidoreductase</keyword>
<dbReference type="Gene3D" id="2.40.110.10">
    <property type="entry name" value="Butyryl-CoA Dehydrogenase, subunit A, domain 2"/>
    <property type="match status" value="1"/>
</dbReference>
<dbReference type="GO" id="GO:0003995">
    <property type="term" value="F:acyl-CoA dehydrogenase activity"/>
    <property type="evidence" value="ECO:0007669"/>
    <property type="project" value="TreeGrafter"/>
</dbReference>
<dbReference type="InterPro" id="IPR046373">
    <property type="entry name" value="Acyl-CoA_Oxase/DH_mid-dom_sf"/>
</dbReference>
<evidence type="ECO:0000256" key="1">
    <source>
        <dbReference type="ARBA" id="ARBA00023002"/>
    </source>
</evidence>
<organism evidence="4 5">
    <name type="scientific">Rathayibacter tanaceti</name>
    <dbReference type="NCBI Taxonomy" id="1671680"/>
    <lineage>
        <taxon>Bacteria</taxon>
        <taxon>Bacillati</taxon>
        <taxon>Actinomycetota</taxon>
        <taxon>Actinomycetes</taxon>
        <taxon>Micrococcales</taxon>
        <taxon>Microbacteriaceae</taxon>
        <taxon>Rathayibacter</taxon>
    </lineage>
</organism>
<dbReference type="AlphaFoldDB" id="A0AAE6RJE5"/>
<protein>
    <submittedName>
        <fullName evidence="4">Acyl-CoA dehydrogenase</fullName>
    </submittedName>
</protein>
<dbReference type="KEGG" id="rte:GSU10_10015"/>
<dbReference type="GO" id="GO:0050660">
    <property type="term" value="F:flavin adenine dinucleotide binding"/>
    <property type="evidence" value="ECO:0007669"/>
    <property type="project" value="InterPro"/>
</dbReference>
<reference evidence="5" key="1">
    <citation type="submission" date="2019-12" db="EMBL/GenBank/DDBJ databases">
        <title>Complete and draft genome sequences of new strains and members of some known species of the genus Rathayibacter isolated from plants.</title>
        <authorList>
            <person name="Tarlachkov S.V."/>
            <person name="Starodumova I.P."/>
            <person name="Dorofeeva L.V."/>
            <person name="Prisyazhnaya N.V."/>
            <person name="Leyn S."/>
            <person name="Zlamal J."/>
            <person name="Elan M."/>
            <person name="Osterman A.L."/>
            <person name="Nadler S."/>
            <person name="Subbotin S.A."/>
            <person name="Evtushenko L.I."/>
        </authorList>
    </citation>
    <scope>NUCLEOTIDE SEQUENCE [LARGE SCALE GENOMIC DNA]</scope>
    <source>
        <strain evidence="5">VKM Ac-2761</strain>
    </source>
</reference>
<dbReference type="Gene3D" id="1.20.140.10">
    <property type="entry name" value="Butyryl-CoA Dehydrogenase, subunit A, domain 3"/>
    <property type="match status" value="1"/>
</dbReference>
<dbReference type="SUPFAM" id="SSF47203">
    <property type="entry name" value="Acyl-CoA dehydrogenase C-terminal domain-like"/>
    <property type="match status" value="1"/>
</dbReference>
<gene>
    <name evidence="4" type="ORF">GSU10_10015</name>
</gene>
<evidence type="ECO:0000313" key="4">
    <source>
        <dbReference type="EMBL" id="QHC55932.1"/>
    </source>
</evidence>
<accession>A0AAE6RJE5</accession>
<dbReference type="EMBL" id="CP047186">
    <property type="protein sequence ID" value="QHC55932.1"/>
    <property type="molecule type" value="Genomic_DNA"/>
</dbReference>
<proteinExistence type="predicted"/>
<dbReference type="SUPFAM" id="SSF56645">
    <property type="entry name" value="Acyl-CoA dehydrogenase NM domain-like"/>
    <property type="match status" value="1"/>
</dbReference>
<dbReference type="Pfam" id="PF02771">
    <property type="entry name" value="Acyl-CoA_dh_N"/>
    <property type="match status" value="1"/>
</dbReference>
<feature type="domain" description="Acyl-CoA dehydrogenase C-terminal" evidence="3">
    <location>
        <begin position="243"/>
        <end position="368"/>
    </location>
</feature>
<dbReference type="RefSeq" id="WP_132504061.1">
    <property type="nucleotide sequence ID" value="NZ_CP047186.1"/>
</dbReference>
<dbReference type="Pfam" id="PF08028">
    <property type="entry name" value="Acyl-CoA_dh_2"/>
    <property type="match status" value="1"/>
</dbReference>